<accession>A0A8H7EZ55</accession>
<evidence type="ECO:0000256" key="4">
    <source>
        <dbReference type="ARBA" id="ARBA00022692"/>
    </source>
</evidence>
<dbReference type="GO" id="GO:0004222">
    <property type="term" value="F:metalloendopeptidase activity"/>
    <property type="evidence" value="ECO:0007669"/>
    <property type="project" value="InterPro"/>
</dbReference>
<keyword evidence="3" id="KW-0645">Protease</keyword>
<dbReference type="EC" id="3.4.26.1" evidence="10"/>
<proteinExistence type="inferred from homology"/>
<evidence type="ECO:0000259" key="13">
    <source>
        <dbReference type="Pfam" id="PF02517"/>
    </source>
</evidence>
<reference evidence="14 15" key="1">
    <citation type="journal article" name="Sci. Rep.">
        <title>Telomere-to-telomere assembled and centromere annotated genomes of the two main subspecies of the button mushroom Agaricus bisporus reveal especially polymorphic chromosome ends.</title>
        <authorList>
            <person name="Sonnenberg A.S.M."/>
            <person name="Sedaghat-Telgerd N."/>
            <person name="Lavrijssen B."/>
            <person name="Ohm R.A."/>
            <person name="Hendrickx P.M."/>
            <person name="Scholtmeijer K."/>
            <person name="Baars J.J.P."/>
            <person name="van Peer A."/>
        </authorList>
    </citation>
    <scope>NUCLEOTIDE SEQUENCE [LARGE SCALE GENOMIC DNA]</scope>
    <source>
        <strain evidence="14 15">H119_p4</strain>
    </source>
</reference>
<evidence type="ECO:0000256" key="11">
    <source>
        <dbReference type="SAM" id="MobiDB-lite"/>
    </source>
</evidence>
<dbReference type="GO" id="GO:0071586">
    <property type="term" value="P:CAAX-box protein processing"/>
    <property type="evidence" value="ECO:0007669"/>
    <property type="project" value="InterPro"/>
</dbReference>
<dbReference type="Pfam" id="PF02517">
    <property type="entry name" value="Rce1-like"/>
    <property type="match status" value="1"/>
</dbReference>
<keyword evidence="4 12" id="KW-0812">Transmembrane</keyword>
<dbReference type="PANTHER" id="PTHR13046:SF0">
    <property type="entry name" value="CAAX PRENYL PROTEASE 2"/>
    <property type="match status" value="1"/>
</dbReference>
<feature type="transmembrane region" description="Helical" evidence="12">
    <location>
        <begin position="283"/>
        <end position="303"/>
    </location>
</feature>
<evidence type="ECO:0000256" key="7">
    <source>
        <dbReference type="ARBA" id="ARBA00022989"/>
    </source>
</evidence>
<feature type="transmembrane region" description="Helical" evidence="12">
    <location>
        <begin position="144"/>
        <end position="162"/>
    </location>
</feature>
<dbReference type="GO" id="GO:0005789">
    <property type="term" value="C:endoplasmic reticulum membrane"/>
    <property type="evidence" value="ECO:0007669"/>
    <property type="project" value="UniProtKB-SubCell"/>
</dbReference>
<feature type="transmembrane region" description="Helical" evidence="12">
    <location>
        <begin position="91"/>
        <end position="113"/>
    </location>
</feature>
<organism evidence="14 15">
    <name type="scientific">Agaricus bisporus var. burnettii</name>
    <dbReference type="NCBI Taxonomy" id="192524"/>
    <lineage>
        <taxon>Eukaryota</taxon>
        <taxon>Fungi</taxon>
        <taxon>Dikarya</taxon>
        <taxon>Basidiomycota</taxon>
        <taxon>Agaricomycotina</taxon>
        <taxon>Agaricomycetes</taxon>
        <taxon>Agaricomycetidae</taxon>
        <taxon>Agaricales</taxon>
        <taxon>Agaricineae</taxon>
        <taxon>Agaricaceae</taxon>
        <taxon>Agaricus</taxon>
    </lineage>
</organism>
<feature type="compositionally biased region" description="Low complexity" evidence="11">
    <location>
        <begin position="50"/>
        <end position="68"/>
    </location>
</feature>
<evidence type="ECO:0000256" key="1">
    <source>
        <dbReference type="ARBA" id="ARBA00004477"/>
    </source>
</evidence>
<feature type="transmembrane region" description="Helical" evidence="12">
    <location>
        <begin position="255"/>
        <end position="277"/>
    </location>
</feature>
<feature type="transmembrane region" description="Helical" evidence="12">
    <location>
        <begin position="12"/>
        <end position="32"/>
    </location>
</feature>
<dbReference type="EMBL" id="JABXXO010000010">
    <property type="protein sequence ID" value="KAF7768438.1"/>
    <property type="molecule type" value="Genomic_DNA"/>
</dbReference>
<keyword evidence="7 12" id="KW-1133">Transmembrane helix</keyword>
<keyword evidence="8 12" id="KW-0472">Membrane</keyword>
<feature type="transmembrane region" description="Helical" evidence="12">
    <location>
        <begin position="315"/>
        <end position="335"/>
    </location>
</feature>
<keyword evidence="5" id="KW-0378">Hydrolase</keyword>
<protein>
    <recommendedName>
        <fullName evidence="10">intramembrane prenyl-peptidase Rce1</fullName>
        <ecNumber evidence="10">3.4.26.1</ecNumber>
    </recommendedName>
</protein>
<sequence length="354" mass="39614">MHVFTSPQLSPSTAHLLSLAFSLIYVGSIYVSSKARLSFHGKHATIAENGSGTSSATVSSTASSSTASNGPRGKMKDERWRDDPDVIKARLVAVSTATLACCFVVYFLLYRAILPEHISLLDVPARLGFISSLPPNTSLSLWEILRPHLVTPVLFLGPLYAVHLSRAFPGQTWWSWEMNVRRVLCTWQGIRNILVAPATEEIVFRGCILSILHLAGVSKNTLISFSPLTFGLAHVHHAWDTFNRYGRTTQAAMRALMVTLFQLAYTTLFGCFTSFLFLRTSSIYPAISAHMFCNFMGFPRIGYEISMFPTKKKHIVTVYLIGIVAFIYVLPNWTFTRDSHYWINYTQGHSGNIY</sequence>
<comment type="subcellular location">
    <subcellularLocation>
        <location evidence="1">Endoplasmic reticulum membrane</location>
        <topology evidence="1">Multi-pass membrane protein</topology>
    </subcellularLocation>
</comment>
<comment type="similarity">
    <text evidence="2">Belongs to the peptidase U48 family.</text>
</comment>
<evidence type="ECO:0000256" key="8">
    <source>
        <dbReference type="ARBA" id="ARBA00023136"/>
    </source>
</evidence>
<evidence type="ECO:0000256" key="6">
    <source>
        <dbReference type="ARBA" id="ARBA00022824"/>
    </source>
</evidence>
<evidence type="ECO:0000256" key="2">
    <source>
        <dbReference type="ARBA" id="ARBA00006897"/>
    </source>
</evidence>
<name>A0A8H7EZ55_AGABI</name>
<dbReference type="Proteomes" id="UP000629468">
    <property type="component" value="Unassembled WGS sequence"/>
</dbReference>
<dbReference type="PANTHER" id="PTHR13046">
    <property type="entry name" value="PROTEASE U48 CAAX PRENYL PROTEASE RCE1"/>
    <property type="match status" value="1"/>
</dbReference>
<feature type="domain" description="CAAX prenyl protease 2/Lysostaphin resistance protein A-like" evidence="13">
    <location>
        <begin position="186"/>
        <end position="296"/>
    </location>
</feature>
<dbReference type="InterPro" id="IPR003675">
    <property type="entry name" value="Rce1/LyrA-like_dom"/>
</dbReference>
<feature type="region of interest" description="Disordered" evidence="11">
    <location>
        <begin position="50"/>
        <end position="79"/>
    </location>
</feature>
<evidence type="ECO:0000256" key="10">
    <source>
        <dbReference type="ARBA" id="ARBA00049729"/>
    </source>
</evidence>
<dbReference type="AlphaFoldDB" id="A0A8H7EZ55"/>
<keyword evidence="6" id="KW-0256">Endoplasmic reticulum</keyword>
<evidence type="ECO:0000256" key="12">
    <source>
        <dbReference type="SAM" id="Phobius"/>
    </source>
</evidence>
<evidence type="ECO:0000313" key="14">
    <source>
        <dbReference type="EMBL" id="KAF7768438.1"/>
    </source>
</evidence>
<dbReference type="InterPro" id="IPR039731">
    <property type="entry name" value="Rce1"/>
</dbReference>
<evidence type="ECO:0000256" key="3">
    <source>
        <dbReference type="ARBA" id="ARBA00022670"/>
    </source>
</evidence>
<gene>
    <name evidence="14" type="ORF">Agabi119p4_7681</name>
</gene>
<evidence type="ECO:0000256" key="9">
    <source>
        <dbReference type="ARBA" id="ARBA00047280"/>
    </source>
</evidence>
<evidence type="ECO:0000256" key="5">
    <source>
        <dbReference type="ARBA" id="ARBA00022801"/>
    </source>
</evidence>
<comment type="caution">
    <text evidence="14">The sequence shown here is derived from an EMBL/GenBank/DDBJ whole genome shotgun (WGS) entry which is preliminary data.</text>
</comment>
<comment type="catalytic activity">
    <reaction evidence="9">
        <text>Hydrolyzes the peptide bond -P2-(S-farnesyl or geranylgeranyl)C-P1'-P2'-P3'-COOH where P1' and P2' are amino acids with aliphatic sidechains and P3' is any C-terminal residue.</text>
        <dbReference type="EC" id="3.4.26.1"/>
    </reaction>
</comment>
<evidence type="ECO:0000313" key="15">
    <source>
        <dbReference type="Proteomes" id="UP000629468"/>
    </source>
</evidence>